<dbReference type="FunFam" id="1.10.10.10:FF:000001">
    <property type="entry name" value="LysR family transcriptional regulator"/>
    <property type="match status" value="1"/>
</dbReference>
<dbReference type="Gene3D" id="1.10.10.10">
    <property type="entry name" value="Winged helix-like DNA-binding domain superfamily/Winged helix DNA-binding domain"/>
    <property type="match status" value="1"/>
</dbReference>
<dbReference type="GO" id="GO:0006351">
    <property type="term" value="P:DNA-templated transcription"/>
    <property type="evidence" value="ECO:0007669"/>
    <property type="project" value="TreeGrafter"/>
</dbReference>
<dbReference type="InterPro" id="IPR036390">
    <property type="entry name" value="WH_DNA-bd_sf"/>
</dbReference>
<sequence>MMGWQMHRSGLVELEAVLAVARGGSFRAAARALGMSTSALSQAVAGLEARLQVRLFNHTTRSVALTEAGARYVARVAPAVAEIHAASDALHADDAHPSGSLRISLPRESTPMLVGLVAEFVQRYPQVRLELAAESRLVDIVADGFDAGVRLHEQVPQDMVAVPLYRQQRLRVAAAPAYLARHGEPRTPDALSAHAAVRLRMAHGGVYRWELEHRGQPLLVDPPARLVVGELQAAREAALAGVGLAFLSEWHIRADLQDGRLLPVLDAWCPPFAGLYLYFPGHRHLPPPLKGLVALQRERDAAGLAPDAPAREAVAPG</sequence>
<dbReference type="Pfam" id="PF03466">
    <property type="entry name" value="LysR_substrate"/>
    <property type="match status" value="1"/>
</dbReference>
<dbReference type="SUPFAM" id="SSF53850">
    <property type="entry name" value="Periplasmic binding protein-like II"/>
    <property type="match status" value="1"/>
</dbReference>
<evidence type="ECO:0000256" key="4">
    <source>
        <dbReference type="ARBA" id="ARBA00023163"/>
    </source>
</evidence>
<dbReference type="InterPro" id="IPR000847">
    <property type="entry name" value="LysR_HTH_N"/>
</dbReference>
<dbReference type="EMBL" id="WNDS01000001">
    <property type="protein sequence ID" value="KAF1016982.1"/>
    <property type="molecule type" value="Genomic_DNA"/>
</dbReference>
<reference evidence="7" key="1">
    <citation type="journal article" date="2020" name="MBio">
        <title>Horizontal gene transfer to a defensive symbiont with a reduced genome amongst a multipartite beetle microbiome.</title>
        <authorList>
            <person name="Waterworth S.C."/>
            <person name="Florez L.V."/>
            <person name="Rees E.R."/>
            <person name="Hertweck C."/>
            <person name="Kaltenpoth M."/>
            <person name="Kwan J.C."/>
        </authorList>
    </citation>
    <scope>NUCLEOTIDE SEQUENCE [LARGE SCALE GENOMIC DNA]</scope>
</reference>
<dbReference type="SUPFAM" id="SSF46785">
    <property type="entry name" value="Winged helix' DNA-binding domain"/>
    <property type="match status" value="1"/>
</dbReference>
<evidence type="ECO:0000259" key="5">
    <source>
        <dbReference type="PROSITE" id="PS50931"/>
    </source>
</evidence>
<proteinExistence type="inferred from homology"/>
<dbReference type="InterPro" id="IPR036388">
    <property type="entry name" value="WH-like_DNA-bd_sf"/>
</dbReference>
<keyword evidence="2" id="KW-0805">Transcription regulation</keyword>
<dbReference type="Gene3D" id="3.40.190.290">
    <property type="match status" value="1"/>
</dbReference>
<organism evidence="6 7">
    <name type="scientific">Stenotrophomonas maltophilia</name>
    <name type="common">Pseudomonas maltophilia</name>
    <name type="synonym">Xanthomonas maltophilia</name>
    <dbReference type="NCBI Taxonomy" id="40324"/>
    <lineage>
        <taxon>Bacteria</taxon>
        <taxon>Pseudomonadati</taxon>
        <taxon>Pseudomonadota</taxon>
        <taxon>Gammaproteobacteria</taxon>
        <taxon>Lysobacterales</taxon>
        <taxon>Lysobacteraceae</taxon>
        <taxon>Stenotrophomonas</taxon>
        <taxon>Stenotrophomonas maltophilia group</taxon>
    </lineage>
</organism>
<dbReference type="GO" id="GO:0003700">
    <property type="term" value="F:DNA-binding transcription factor activity"/>
    <property type="evidence" value="ECO:0007669"/>
    <property type="project" value="InterPro"/>
</dbReference>
<dbReference type="InterPro" id="IPR058163">
    <property type="entry name" value="LysR-type_TF_proteobact-type"/>
</dbReference>
<dbReference type="PANTHER" id="PTHR30537">
    <property type="entry name" value="HTH-TYPE TRANSCRIPTIONAL REGULATOR"/>
    <property type="match status" value="1"/>
</dbReference>
<evidence type="ECO:0000256" key="3">
    <source>
        <dbReference type="ARBA" id="ARBA00023125"/>
    </source>
</evidence>
<protein>
    <submittedName>
        <fullName evidence="6">HTH-type transcriptional regulator PgrR</fullName>
    </submittedName>
</protein>
<comment type="caution">
    <text evidence="6">The sequence shown here is derived from an EMBL/GenBank/DDBJ whole genome shotgun (WGS) entry which is preliminary data.</text>
</comment>
<keyword evidence="4" id="KW-0804">Transcription</keyword>
<dbReference type="PROSITE" id="PS50931">
    <property type="entry name" value="HTH_LYSR"/>
    <property type="match status" value="1"/>
</dbReference>
<evidence type="ECO:0000313" key="7">
    <source>
        <dbReference type="Proteomes" id="UP000487117"/>
    </source>
</evidence>
<dbReference type="Pfam" id="PF00126">
    <property type="entry name" value="HTH_1"/>
    <property type="match status" value="1"/>
</dbReference>
<dbReference type="InterPro" id="IPR005119">
    <property type="entry name" value="LysR_subst-bd"/>
</dbReference>
<feature type="domain" description="HTH lysR-type" evidence="5">
    <location>
        <begin position="14"/>
        <end position="66"/>
    </location>
</feature>
<dbReference type="AlphaFoldDB" id="A0A7V8FJ54"/>
<dbReference type="GO" id="GO:0043565">
    <property type="term" value="F:sequence-specific DNA binding"/>
    <property type="evidence" value="ECO:0007669"/>
    <property type="project" value="TreeGrafter"/>
</dbReference>
<evidence type="ECO:0000256" key="1">
    <source>
        <dbReference type="ARBA" id="ARBA00009437"/>
    </source>
</evidence>
<dbReference type="PANTHER" id="PTHR30537:SF1">
    <property type="entry name" value="HTH-TYPE TRANSCRIPTIONAL REGULATOR PGRR"/>
    <property type="match status" value="1"/>
</dbReference>
<accession>A0A7V8FJ54</accession>
<comment type="similarity">
    <text evidence="1">Belongs to the LysR transcriptional regulatory family.</text>
</comment>
<gene>
    <name evidence="6" type="primary">pgrR_1</name>
    <name evidence="6" type="ORF">GAK31_00241</name>
</gene>
<name>A0A7V8FJ54_STEMA</name>
<keyword evidence="3" id="KW-0238">DNA-binding</keyword>
<evidence type="ECO:0000313" key="6">
    <source>
        <dbReference type="EMBL" id="KAF1016982.1"/>
    </source>
</evidence>
<evidence type="ECO:0000256" key="2">
    <source>
        <dbReference type="ARBA" id="ARBA00023015"/>
    </source>
</evidence>
<dbReference type="Proteomes" id="UP000487117">
    <property type="component" value="Unassembled WGS sequence"/>
</dbReference>